<protein>
    <recommendedName>
        <fullName evidence="6 7">Large ribosomal subunit protein bL9</fullName>
    </recommendedName>
</protein>
<dbReference type="PROSITE" id="PS00651">
    <property type="entry name" value="RIBOSOMAL_L9"/>
    <property type="match status" value="1"/>
</dbReference>
<evidence type="ECO:0000313" key="9">
    <source>
        <dbReference type="EMBL" id="CRH04506.1"/>
    </source>
</evidence>
<keyword evidence="5 7" id="KW-0687">Ribonucleoprotein</keyword>
<keyword evidence="3 7" id="KW-0694">RNA-binding</keyword>
<name>A0A1S7LFB4_MAGMO</name>
<comment type="similarity">
    <text evidence="1 7">Belongs to the bacterial ribosomal protein bL9 family.</text>
</comment>
<dbReference type="InterPro" id="IPR000244">
    <property type="entry name" value="Ribosomal_bL9"/>
</dbReference>
<feature type="domain" description="Ribosomal protein L9" evidence="8">
    <location>
        <begin position="13"/>
        <end position="40"/>
    </location>
</feature>
<dbReference type="GO" id="GO:0019843">
    <property type="term" value="F:rRNA binding"/>
    <property type="evidence" value="ECO:0007669"/>
    <property type="project" value="UniProtKB-UniRule"/>
</dbReference>
<accession>A0A1S7LFB4</accession>
<comment type="function">
    <text evidence="7">Binds to the 23S rRNA.</text>
</comment>
<dbReference type="Pfam" id="PF01281">
    <property type="entry name" value="Ribosomal_L9_N"/>
    <property type="match status" value="1"/>
</dbReference>
<dbReference type="NCBIfam" id="TIGR00158">
    <property type="entry name" value="L9"/>
    <property type="match status" value="1"/>
</dbReference>
<dbReference type="GO" id="GO:0006412">
    <property type="term" value="P:translation"/>
    <property type="evidence" value="ECO:0007669"/>
    <property type="project" value="UniProtKB-UniRule"/>
</dbReference>
<evidence type="ECO:0000256" key="6">
    <source>
        <dbReference type="ARBA" id="ARBA00035292"/>
    </source>
</evidence>
<gene>
    <name evidence="7 9" type="primary">rplI</name>
    <name evidence="9" type="ORF">MAGMO_0293</name>
</gene>
<proteinExistence type="inferred from homology"/>
<evidence type="ECO:0000256" key="2">
    <source>
        <dbReference type="ARBA" id="ARBA00022730"/>
    </source>
</evidence>
<dbReference type="SUPFAM" id="SSF55653">
    <property type="entry name" value="Ribosomal protein L9 C-domain"/>
    <property type="match status" value="1"/>
</dbReference>
<dbReference type="PANTHER" id="PTHR21368">
    <property type="entry name" value="50S RIBOSOMAL PROTEIN L9"/>
    <property type="match status" value="1"/>
</dbReference>
<dbReference type="Gene3D" id="3.40.5.10">
    <property type="entry name" value="Ribosomal protein L9, N-terminal domain"/>
    <property type="match status" value="1"/>
</dbReference>
<evidence type="ECO:0000256" key="3">
    <source>
        <dbReference type="ARBA" id="ARBA00022884"/>
    </source>
</evidence>
<evidence type="ECO:0000256" key="5">
    <source>
        <dbReference type="ARBA" id="ARBA00023274"/>
    </source>
</evidence>
<dbReference type="InterPro" id="IPR020594">
    <property type="entry name" value="Ribosomal_bL9_bac/chp"/>
</dbReference>
<dbReference type="GO" id="GO:0003735">
    <property type="term" value="F:structural constituent of ribosome"/>
    <property type="evidence" value="ECO:0007669"/>
    <property type="project" value="InterPro"/>
</dbReference>
<dbReference type="InterPro" id="IPR009027">
    <property type="entry name" value="Ribosomal_bL9/RNase_H1_N"/>
</dbReference>
<evidence type="ECO:0000256" key="1">
    <source>
        <dbReference type="ARBA" id="ARBA00010605"/>
    </source>
</evidence>
<evidence type="ECO:0000256" key="4">
    <source>
        <dbReference type="ARBA" id="ARBA00022980"/>
    </source>
</evidence>
<keyword evidence="2 7" id="KW-0699">rRNA-binding</keyword>
<dbReference type="HAMAP" id="MF_00503">
    <property type="entry name" value="Ribosomal_bL9"/>
    <property type="match status" value="1"/>
</dbReference>
<dbReference type="EMBL" id="LO017727">
    <property type="protein sequence ID" value="CRH04506.1"/>
    <property type="molecule type" value="Genomic_DNA"/>
</dbReference>
<dbReference type="InterPro" id="IPR020069">
    <property type="entry name" value="Ribosomal_bL9_C"/>
</dbReference>
<dbReference type="Pfam" id="PF03948">
    <property type="entry name" value="Ribosomal_L9_C"/>
    <property type="match status" value="1"/>
</dbReference>
<evidence type="ECO:0000256" key="7">
    <source>
        <dbReference type="HAMAP-Rule" id="MF_00503"/>
    </source>
</evidence>
<dbReference type="AlphaFoldDB" id="A0A1S7LFB4"/>
<dbReference type="InterPro" id="IPR020070">
    <property type="entry name" value="Ribosomal_bL9_N"/>
</dbReference>
<dbReference type="SUPFAM" id="SSF55658">
    <property type="entry name" value="L9 N-domain-like"/>
    <property type="match status" value="1"/>
</dbReference>
<dbReference type="Gene3D" id="3.10.430.100">
    <property type="entry name" value="Ribosomal protein L9, C-terminal domain"/>
    <property type="match status" value="1"/>
</dbReference>
<sequence length="150" mass="16721">MEVILLEKLGKLGDLGEMVKVRPGFGRNYLIPMGKALPATDENRAQFEAQRAEYEARQAEVLAEAEAVAAKIDEIKVTMDRPAGAMDKLFGSVTNADIASYYKEHDITIARNLIDVLQPIRTLGEHAIRIRLHADVVRVVNIQIERAVKQ</sequence>
<dbReference type="InterPro" id="IPR036791">
    <property type="entry name" value="Ribosomal_bL9_C_sf"/>
</dbReference>
<dbReference type="InterPro" id="IPR036935">
    <property type="entry name" value="Ribosomal_bL9_N_sf"/>
</dbReference>
<keyword evidence="4 7" id="KW-0689">Ribosomal protein</keyword>
<dbReference type="GO" id="GO:0005840">
    <property type="term" value="C:ribosome"/>
    <property type="evidence" value="ECO:0007669"/>
    <property type="project" value="UniProtKB-KW"/>
</dbReference>
<evidence type="ECO:0000259" key="8">
    <source>
        <dbReference type="PROSITE" id="PS00651"/>
    </source>
</evidence>
<dbReference type="GO" id="GO:1990904">
    <property type="term" value="C:ribonucleoprotein complex"/>
    <property type="evidence" value="ECO:0007669"/>
    <property type="project" value="UniProtKB-KW"/>
</dbReference>
<reference evidence="9" key="1">
    <citation type="submission" date="2015-04" db="EMBL/GenBank/DDBJ databases">
        <authorList>
            <person name="Syromyatnikov M.Y."/>
            <person name="Popov V.N."/>
        </authorList>
    </citation>
    <scope>NUCLEOTIDE SEQUENCE</scope>
    <source>
        <strain evidence="9">MO-1</strain>
    </source>
</reference>
<organism evidence="9">
    <name type="scientific">Magnetococcus massalia (strain MO-1)</name>
    <dbReference type="NCBI Taxonomy" id="451514"/>
    <lineage>
        <taxon>Bacteria</taxon>
        <taxon>Pseudomonadati</taxon>
        <taxon>Pseudomonadota</taxon>
        <taxon>Magnetococcia</taxon>
        <taxon>Magnetococcales</taxon>
        <taxon>Magnetococcaceae</taxon>
        <taxon>Magnetococcus</taxon>
    </lineage>
</organism>